<dbReference type="NCBIfam" id="TIGR00177">
    <property type="entry name" value="molyb_syn"/>
    <property type="match status" value="1"/>
</dbReference>
<dbReference type="InterPro" id="IPR008136">
    <property type="entry name" value="CinA_C"/>
</dbReference>
<dbReference type="SUPFAM" id="SSF53218">
    <property type="entry name" value="Molybdenum cofactor biosynthesis proteins"/>
    <property type="match status" value="1"/>
</dbReference>
<dbReference type="NCBIfam" id="TIGR00199">
    <property type="entry name" value="PncC_domain"/>
    <property type="match status" value="1"/>
</dbReference>
<comment type="similarity">
    <text evidence="1">Belongs to the CinA family.</text>
</comment>
<dbReference type="HAMAP" id="MF_00226_B">
    <property type="entry name" value="CinA_B"/>
    <property type="match status" value="1"/>
</dbReference>
<dbReference type="NCBIfam" id="TIGR00200">
    <property type="entry name" value="cinA_nterm"/>
    <property type="match status" value="1"/>
</dbReference>
<reference evidence="3 4" key="1">
    <citation type="submission" date="2020-03" db="EMBL/GenBank/DDBJ databases">
        <title>Genomic Encyclopedia of Type Strains, Phase IV (KMG-IV): sequencing the most valuable type-strain genomes for metagenomic binning, comparative biology and taxonomic classification.</title>
        <authorList>
            <person name="Goeker M."/>
        </authorList>
    </citation>
    <scope>NUCLEOTIDE SEQUENCE [LARGE SCALE GENOMIC DNA]</scope>
    <source>
        <strain evidence="3 4">DSM 5718</strain>
    </source>
</reference>
<gene>
    <name evidence="3" type="ORF">FHS56_000979</name>
</gene>
<evidence type="ECO:0000313" key="3">
    <source>
        <dbReference type="EMBL" id="NIK73493.1"/>
    </source>
</evidence>
<accession>A0A846MPK8</accession>
<dbReference type="InterPro" id="IPR036653">
    <property type="entry name" value="CinA-like_C"/>
</dbReference>
<evidence type="ECO:0000256" key="1">
    <source>
        <dbReference type="HAMAP-Rule" id="MF_00226"/>
    </source>
</evidence>
<dbReference type="NCBIfam" id="NF001813">
    <property type="entry name" value="PRK00549.1"/>
    <property type="match status" value="1"/>
</dbReference>
<dbReference type="InterPro" id="IPR008135">
    <property type="entry name" value="Competence-induced_CinA"/>
</dbReference>
<evidence type="ECO:0000259" key="2">
    <source>
        <dbReference type="SMART" id="SM00852"/>
    </source>
</evidence>
<dbReference type="Pfam" id="PF18146">
    <property type="entry name" value="CinA_KH"/>
    <property type="match status" value="1"/>
</dbReference>
<comment type="caution">
    <text evidence="3">The sequence shown here is derived from an EMBL/GenBank/DDBJ whole genome shotgun (WGS) entry which is preliminary data.</text>
</comment>
<dbReference type="Gene3D" id="3.90.950.20">
    <property type="entry name" value="CinA-like"/>
    <property type="match status" value="1"/>
</dbReference>
<dbReference type="SMART" id="SM00852">
    <property type="entry name" value="MoCF_biosynth"/>
    <property type="match status" value="1"/>
</dbReference>
<feature type="domain" description="MoaB/Mog" evidence="2">
    <location>
        <begin position="9"/>
        <end position="177"/>
    </location>
</feature>
<dbReference type="PANTHER" id="PTHR13939">
    <property type="entry name" value="NICOTINAMIDE-NUCLEOTIDE AMIDOHYDROLASE PNCC"/>
    <property type="match status" value="1"/>
</dbReference>
<protein>
    <recommendedName>
        <fullName evidence="1">CinA-like protein</fullName>
    </recommendedName>
</protein>
<dbReference type="CDD" id="cd00885">
    <property type="entry name" value="cinA"/>
    <property type="match status" value="1"/>
</dbReference>
<organism evidence="3 4">
    <name type="scientific">Thermonema lapsum</name>
    <dbReference type="NCBI Taxonomy" id="28195"/>
    <lineage>
        <taxon>Bacteria</taxon>
        <taxon>Pseudomonadati</taxon>
        <taxon>Bacteroidota</taxon>
        <taxon>Cytophagia</taxon>
        <taxon>Cytophagales</taxon>
        <taxon>Thermonemataceae</taxon>
        <taxon>Thermonema</taxon>
    </lineage>
</organism>
<keyword evidence="3" id="KW-0378">Hydrolase</keyword>
<proteinExistence type="inferred from homology"/>
<dbReference type="SUPFAM" id="SSF142433">
    <property type="entry name" value="CinA-like"/>
    <property type="match status" value="1"/>
</dbReference>
<dbReference type="EMBL" id="JAASRN010000001">
    <property type="protein sequence ID" value="NIK73493.1"/>
    <property type="molecule type" value="Genomic_DNA"/>
</dbReference>
<dbReference type="PIRSF" id="PIRSF006728">
    <property type="entry name" value="CinA"/>
    <property type="match status" value="1"/>
</dbReference>
<dbReference type="RefSeq" id="WP_166918723.1">
    <property type="nucleotide sequence ID" value="NZ_JAASRN010000001.1"/>
</dbReference>
<dbReference type="InterPro" id="IPR041424">
    <property type="entry name" value="CinA_KH"/>
</dbReference>
<dbReference type="InterPro" id="IPR001453">
    <property type="entry name" value="MoaB/Mog_dom"/>
</dbReference>
<dbReference type="Proteomes" id="UP000537126">
    <property type="component" value="Unassembled WGS sequence"/>
</dbReference>
<dbReference type="Pfam" id="PF02464">
    <property type="entry name" value="CinA"/>
    <property type="match status" value="1"/>
</dbReference>
<dbReference type="Pfam" id="PF00994">
    <property type="entry name" value="MoCF_biosynth"/>
    <property type="match status" value="1"/>
</dbReference>
<dbReference type="Gene3D" id="3.40.980.10">
    <property type="entry name" value="MoaB/Mog-like domain"/>
    <property type="match status" value="1"/>
</dbReference>
<sequence>MSSQKIAVEIINIGDELLYGSIANTNAQWMSEYLSEAGFRVLRHMVIADEQEAIVQALQEAMQRAQVVLLTGGLGPTKDDVTKLALCRLFGTELRLYPEALAHLKEMFMLRGRSLSALNEQQAALPAGAIYLQNEKGTAPGIWMNDSAGRVVVAMPGVPHEMQHLMQEQVVPRLLKTFAVEPLLHFHVKTVGIGESQLAEQIATWEEALPAHIKLAYLPSFGQVKLRLTATGKDRTLLQEDIKEQLRRLLPLIDKYVFGFEQETLEEVVAALLRKSGKTIAVAESCTGGYLAHSFTKIPGSSAYFQGGVVTYSNRAKIDILGVLPSTLEKEGAVSEATVLQMATAVRARFRADIGLATSGIAGPGGGTTTKPVGTIWVAYADAEAAKAALYRLGNDRLFNIKVTTALLLDWLRKKLGGRAHEFEDFFV</sequence>
<dbReference type="InterPro" id="IPR050101">
    <property type="entry name" value="CinA"/>
</dbReference>
<dbReference type="GO" id="GO:0016787">
    <property type="term" value="F:hydrolase activity"/>
    <property type="evidence" value="ECO:0007669"/>
    <property type="project" value="UniProtKB-KW"/>
</dbReference>
<dbReference type="AlphaFoldDB" id="A0A846MPK8"/>
<name>A0A846MPK8_9BACT</name>
<keyword evidence="4" id="KW-1185">Reference proteome</keyword>
<evidence type="ECO:0000313" key="4">
    <source>
        <dbReference type="Proteomes" id="UP000537126"/>
    </source>
</evidence>
<dbReference type="InterPro" id="IPR036425">
    <property type="entry name" value="MoaB/Mog-like_dom_sf"/>
</dbReference>
<dbReference type="Gene3D" id="3.30.70.2860">
    <property type="match status" value="1"/>
</dbReference>
<dbReference type="PANTHER" id="PTHR13939:SF0">
    <property type="entry name" value="NMN AMIDOHYDROLASE-LIKE PROTEIN YFAY"/>
    <property type="match status" value="1"/>
</dbReference>